<sequence>MTSDVKRPIDFNRITANVDAADYERLFPAERYISKEWLAREYEVLWSRVWQWACREEEIPNPGDFYEYRIGDQSVLVVRGNEGHIHAYHNSCMHRGTRLAEGGTPFGGPGSFRTRSPFGGPGSLQKNKHLFKGKIQCVFHGWAWDLEGQIAHMPGAKDFAPACIRREEVALRKVQVDTWAGFVFINLDPDAGPLHEYLDPVPQRLAKFEIGQMRILRHYTTILPCNWKYGVDQFQEGYHVWATHVMDMNEVGAVSTGPGGRRVGEMTKGPPPADIVGAMTEYEQLGRHTNFWEPDWELGTGLPKGVKLRDLGNDPRSWVHQAIETMVLQGRAAQYELDYFDGLEALPLDMEGPHFMALNRRDACAAKGIDLSALTDEELYGFPCEHRIFPNMLGPVAGNSFGLFRSRPNGNDPDSCIWDMYFMFRYAEGEAPERDVLYIPDWRNPPPGRITPSFMQDWRTTPLFQAGMHQRSFPGHRFNRQEQNIIHTHKLLDRIIGK</sequence>
<evidence type="ECO:0000256" key="4">
    <source>
        <dbReference type="ARBA" id="ARBA00023002"/>
    </source>
</evidence>
<dbReference type="Gene3D" id="2.102.10.10">
    <property type="entry name" value="Rieske [2Fe-2S] iron-sulphur domain"/>
    <property type="match status" value="1"/>
</dbReference>
<keyword evidence="6" id="KW-0411">Iron-sulfur</keyword>
<comment type="cofactor">
    <cofactor evidence="1">
        <name>Fe cation</name>
        <dbReference type="ChEBI" id="CHEBI:24875"/>
    </cofactor>
</comment>
<dbReference type="InterPro" id="IPR015879">
    <property type="entry name" value="Ring_hydroxy_dOase_asu_C_dom"/>
</dbReference>
<protein>
    <submittedName>
        <fullName evidence="8">Aromatic ring-hydroxylating dioxygenase subunit alpha</fullName>
    </submittedName>
</protein>
<reference evidence="8" key="1">
    <citation type="submission" date="2021-12" db="EMBL/GenBank/DDBJ databases">
        <title>Discovery of the Pendulisporaceae a myxobacterial family with distinct sporulation behavior and unique specialized metabolism.</title>
        <authorList>
            <person name="Garcia R."/>
            <person name="Popoff A."/>
            <person name="Bader C.D."/>
            <person name="Loehr J."/>
            <person name="Walesch S."/>
            <person name="Walt C."/>
            <person name="Boldt J."/>
            <person name="Bunk B."/>
            <person name="Haeckl F.J.F.P.J."/>
            <person name="Gunesch A.P."/>
            <person name="Birkelbach J."/>
            <person name="Nuebel U."/>
            <person name="Pietschmann T."/>
            <person name="Bach T."/>
            <person name="Mueller R."/>
        </authorList>
    </citation>
    <scope>NUCLEOTIDE SEQUENCE</scope>
    <source>
        <strain evidence="8">MSr11367</strain>
    </source>
</reference>
<evidence type="ECO:0000259" key="7">
    <source>
        <dbReference type="PROSITE" id="PS51296"/>
    </source>
</evidence>
<evidence type="ECO:0000256" key="1">
    <source>
        <dbReference type="ARBA" id="ARBA00001962"/>
    </source>
</evidence>
<gene>
    <name evidence="8" type="ORF">LVJ94_19505</name>
</gene>
<dbReference type="Gene3D" id="3.90.380.10">
    <property type="entry name" value="Naphthalene 1,2-dioxygenase Alpha Subunit, Chain A, domain 1"/>
    <property type="match status" value="1"/>
</dbReference>
<feature type="domain" description="Rieske" evidence="7">
    <location>
        <begin position="50"/>
        <end position="185"/>
    </location>
</feature>
<dbReference type="PRINTS" id="PR00090">
    <property type="entry name" value="RNGDIOXGNASE"/>
</dbReference>
<dbReference type="RefSeq" id="WP_394839078.1">
    <property type="nucleotide sequence ID" value="NZ_CP089929.1"/>
</dbReference>
<keyword evidence="3" id="KW-0479">Metal-binding</keyword>
<evidence type="ECO:0000313" key="9">
    <source>
        <dbReference type="Proteomes" id="UP001374803"/>
    </source>
</evidence>
<dbReference type="PANTHER" id="PTHR43756">
    <property type="entry name" value="CHOLINE MONOOXYGENASE, CHLOROPLASTIC"/>
    <property type="match status" value="1"/>
</dbReference>
<dbReference type="Proteomes" id="UP001374803">
    <property type="component" value="Chromosome"/>
</dbReference>
<keyword evidence="5" id="KW-0408">Iron</keyword>
<accession>A0ABZ2LJT2</accession>
<dbReference type="EMBL" id="CP089983">
    <property type="protein sequence ID" value="WXB09405.1"/>
    <property type="molecule type" value="Genomic_DNA"/>
</dbReference>
<keyword evidence="2" id="KW-0001">2Fe-2S</keyword>
<proteinExistence type="predicted"/>
<evidence type="ECO:0000256" key="5">
    <source>
        <dbReference type="ARBA" id="ARBA00023004"/>
    </source>
</evidence>
<evidence type="ECO:0000313" key="8">
    <source>
        <dbReference type="EMBL" id="WXB09405.1"/>
    </source>
</evidence>
<dbReference type="PROSITE" id="PS51296">
    <property type="entry name" value="RIESKE"/>
    <property type="match status" value="1"/>
</dbReference>
<keyword evidence="4" id="KW-0560">Oxidoreductase</keyword>
<dbReference type="InterPro" id="IPR001663">
    <property type="entry name" value="Rng_hydr_dOase-A"/>
</dbReference>
<dbReference type="InterPro" id="IPR036922">
    <property type="entry name" value="Rieske_2Fe-2S_sf"/>
</dbReference>
<organism evidence="8 9">
    <name type="scientific">Pendulispora rubella</name>
    <dbReference type="NCBI Taxonomy" id="2741070"/>
    <lineage>
        <taxon>Bacteria</taxon>
        <taxon>Pseudomonadati</taxon>
        <taxon>Myxococcota</taxon>
        <taxon>Myxococcia</taxon>
        <taxon>Myxococcales</taxon>
        <taxon>Sorangiineae</taxon>
        <taxon>Pendulisporaceae</taxon>
        <taxon>Pendulispora</taxon>
    </lineage>
</organism>
<dbReference type="PANTHER" id="PTHR43756:SF5">
    <property type="entry name" value="CHOLINE MONOOXYGENASE, CHLOROPLASTIC"/>
    <property type="match status" value="1"/>
</dbReference>
<dbReference type="GO" id="GO:0051213">
    <property type="term" value="F:dioxygenase activity"/>
    <property type="evidence" value="ECO:0007669"/>
    <property type="project" value="UniProtKB-KW"/>
</dbReference>
<dbReference type="InterPro" id="IPR017941">
    <property type="entry name" value="Rieske_2Fe-2S"/>
</dbReference>
<keyword evidence="8" id="KW-0223">Dioxygenase</keyword>
<dbReference type="SUPFAM" id="SSF50022">
    <property type="entry name" value="ISP domain"/>
    <property type="match status" value="1"/>
</dbReference>
<evidence type="ECO:0000256" key="6">
    <source>
        <dbReference type="ARBA" id="ARBA00023014"/>
    </source>
</evidence>
<dbReference type="Pfam" id="PF00355">
    <property type="entry name" value="Rieske"/>
    <property type="match status" value="2"/>
</dbReference>
<dbReference type="Pfam" id="PF00848">
    <property type="entry name" value="Ring_hydroxyl_A"/>
    <property type="match status" value="1"/>
</dbReference>
<evidence type="ECO:0000256" key="3">
    <source>
        <dbReference type="ARBA" id="ARBA00022723"/>
    </source>
</evidence>
<name>A0ABZ2LJT2_9BACT</name>
<dbReference type="CDD" id="cd03469">
    <property type="entry name" value="Rieske_RO_Alpha_N"/>
    <property type="match status" value="1"/>
</dbReference>
<keyword evidence="9" id="KW-1185">Reference proteome</keyword>
<dbReference type="SUPFAM" id="SSF55961">
    <property type="entry name" value="Bet v1-like"/>
    <property type="match status" value="1"/>
</dbReference>
<evidence type="ECO:0000256" key="2">
    <source>
        <dbReference type="ARBA" id="ARBA00022714"/>
    </source>
</evidence>